<keyword evidence="3" id="KW-0413">Isomerase</keyword>
<evidence type="ECO:0000313" key="3">
    <source>
        <dbReference type="EMBL" id="MBT1711984.1"/>
    </source>
</evidence>
<dbReference type="Pfam" id="PF01261">
    <property type="entry name" value="AP_endonuc_2"/>
    <property type="match status" value="1"/>
</dbReference>
<organism evidence="3 4">
    <name type="scientific">Dawidia cretensis</name>
    <dbReference type="NCBI Taxonomy" id="2782350"/>
    <lineage>
        <taxon>Bacteria</taxon>
        <taxon>Pseudomonadati</taxon>
        <taxon>Bacteroidota</taxon>
        <taxon>Cytophagia</taxon>
        <taxon>Cytophagales</taxon>
        <taxon>Chryseotaleaceae</taxon>
        <taxon>Dawidia</taxon>
    </lineage>
</organism>
<dbReference type="AlphaFoldDB" id="A0AAP2E4D1"/>
<reference evidence="3 4" key="1">
    <citation type="submission" date="2021-05" db="EMBL/GenBank/DDBJ databases">
        <title>A Polyphasic approach of four new species of the genus Ohtaekwangia: Ohtaekwangia histidinii sp. nov., Ohtaekwangia cretensis sp. nov., Ohtaekwangia indiensis sp. nov., Ohtaekwangia reichenbachii sp. nov. from diverse environment.</title>
        <authorList>
            <person name="Octaviana S."/>
        </authorList>
    </citation>
    <scope>NUCLEOTIDE SEQUENCE [LARGE SCALE GENOMIC DNA]</scope>
    <source>
        <strain evidence="3 4">PWU5</strain>
    </source>
</reference>
<dbReference type="SUPFAM" id="SSF51658">
    <property type="entry name" value="Xylose isomerase-like"/>
    <property type="match status" value="1"/>
</dbReference>
<dbReference type="Proteomes" id="UP001319080">
    <property type="component" value="Unassembled WGS sequence"/>
</dbReference>
<name>A0AAP2E4D1_9BACT</name>
<proteinExistence type="predicted"/>
<protein>
    <submittedName>
        <fullName evidence="3">Sugar phosphate isomerase/epimerase</fullName>
    </submittedName>
</protein>
<dbReference type="EMBL" id="JAHESE010000046">
    <property type="protein sequence ID" value="MBT1711984.1"/>
    <property type="molecule type" value="Genomic_DNA"/>
</dbReference>
<feature type="domain" description="Xylose isomerase-like TIM barrel" evidence="2">
    <location>
        <begin position="70"/>
        <end position="296"/>
    </location>
</feature>
<keyword evidence="4" id="KW-1185">Reference proteome</keyword>
<dbReference type="PROSITE" id="PS51318">
    <property type="entry name" value="TAT"/>
    <property type="match status" value="1"/>
</dbReference>
<dbReference type="InterPro" id="IPR036237">
    <property type="entry name" value="Xyl_isomerase-like_sf"/>
</dbReference>
<dbReference type="PANTHER" id="PTHR12110">
    <property type="entry name" value="HYDROXYPYRUVATE ISOMERASE"/>
    <property type="match status" value="1"/>
</dbReference>
<dbReference type="NCBIfam" id="TIGR01409">
    <property type="entry name" value="TAT_signal_seq"/>
    <property type="match status" value="1"/>
</dbReference>
<dbReference type="RefSeq" id="WP_254087551.1">
    <property type="nucleotide sequence ID" value="NZ_JAHESE010000046.1"/>
</dbReference>
<gene>
    <name evidence="3" type="ORF">KK062_27325</name>
</gene>
<dbReference type="InterPro" id="IPR019546">
    <property type="entry name" value="TAT_signal_bac_arc"/>
</dbReference>
<dbReference type="InterPro" id="IPR006311">
    <property type="entry name" value="TAT_signal"/>
</dbReference>
<dbReference type="PANTHER" id="PTHR12110:SF41">
    <property type="entry name" value="INOSOSE DEHYDRATASE"/>
    <property type="match status" value="1"/>
</dbReference>
<dbReference type="InterPro" id="IPR050312">
    <property type="entry name" value="IolE/XylAMocC-like"/>
</dbReference>
<dbReference type="GO" id="GO:0016853">
    <property type="term" value="F:isomerase activity"/>
    <property type="evidence" value="ECO:0007669"/>
    <property type="project" value="UniProtKB-KW"/>
</dbReference>
<keyword evidence="1" id="KW-0732">Signal</keyword>
<accession>A0AAP2E4D1</accession>
<comment type="caution">
    <text evidence="3">The sequence shown here is derived from an EMBL/GenBank/DDBJ whole genome shotgun (WGS) entry which is preliminary data.</text>
</comment>
<evidence type="ECO:0000313" key="4">
    <source>
        <dbReference type="Proteomes" id="UP001319080"/>
    </source>
</evidence>
<evidence type="ECO:0000259" key="2">
    <source>
        <dbReference type="Pfam" id="PF01261"/>
    </source>
</evidence>
<feature type="chain" id="PRO_5042999271" evidence="1">
    <location>
        <begin position="26"/>
        <end position="301"/>
    </location>
</feature>
<dbReference type="Gene3D" id="3.20.20.150">
    <property type="entry name" value="Divalent-metal-dependent TIM barrel enzymes"/>
    <property type="match status" value="1"/>
</dbReference>
<dbReference type="InterPro" id="IPR013022">
    <property type="entry name" value="Xyl_isomerase-like_TIM-brl"/>
</dbReference>
<evidence type="ECO:0000256" key="1">
    <source>
        <dbReference type="SAM" id="SignalP"/>
    </source>
</evidence>
<dbReference type="PROSITE" id="PS51257">
    <property type="entry name" value="PROKAR_LIPOPROTEIN"/>
    <property type="match status" value="1"/>
</dbReference>
<sequence length="301" mass="33935">MKQSVTRRNFIRTSAALAGAGLACAWLPGCSDPYMKVPVYGHLWVYASRFPPDWDCTSILAEVFSDFHYAGIQGVEVMESLLRNPSFVTRAKELVSQYEIPVTGTSYYGDFWSRDEHTRLLEDIEFVVARLEQAGGTMFGITVGDAEHRKTEDELDAQADLLKKVMKVCAKHNVEPNIHNHSFEVADGLHDLKGILARVPDIKLGPDLSWLARAGVDPVAFVRTYGKQMVYLHIRDQGRDNLFTEAVGEGLIDFAGVSDALREINYNGRAAIELAYEKEPTRSPRENWKKSRDYVRTTFGW</sequence>
<feature type="signal peptide" evidence="1">
    <location>
        <begin position="1"/>
        <end position="25"/>
    </location>
</feature>